<dbReference type="NCBIfam" id="TIGR01409">
    <property type="entry name" value="TAT_signal_seq"/>
    <property type="match status" value="1"/>
</dbReference>
<evidence type="ECO:0000256" key="1">
    <source>
        <dbReference type="ARBA" id="ARBA00004418"/>
    </source>
</evidence>
<keyword evidence="5" id="KW-0675">Receptor</keyword>
<dbReference type="PANTHER" id="PTHR33376">
    <property type="match status" value="1"/>
</dbReference>
<keyword evidence="6" id="KW-1185">Reference proteome</keyword>
<dbReference type="KEGG" id="rid:RIdsm_01204"/>
<keyword evidence="2" id="KW-0732">Signal</keyword>
<dbReference type="EMBL" id="LAXI01000003">
    <property type="protein sequence ID" value="KRS18444.1"/>
    <property type="molecule type" value="Genomic_DNA"/>
</dbReference>
<dbReference type="InterPro" id="IPR006311">
    <property type="entry name" value="TAT_signal"/>
</dbReference>
<proteinExistence type="predicted"/>
<dbReference type="GO" id="GO:0055085">
    <property type="term" value="P:transmembrane transport"/>
    <property type="evidence" value="ECO:0007669"/>
    <property type="project" value="InterPro"/>
</dbReference>
<dbReference type="Proteomes" id="UP000325785">
    <property type="component" value="Chromosome"/>
</dbReference>
<dbReference type="InterPro" id="IPR019546">
    <property type="entry name" value="TAT_signal_bac_arc"/>
</dbReference>
<gene>
    <name evidence="5" type="primary">yiaO_7</name>
    <name evidence="5" type="ORF">RIdsm_01204</name>
    <name evidence="4" type="ORF">XM52_06365</name>
</gene>
<evidence type="ECO:0000313" key="4">
    <source>
        <dbReference type="EMBL" id="KRS18444.1"/>
    </source>
</evidence>
<dbReference type="NCBIfam" id="NF037995">
    <property type="entry name" value="TRAP_S1"/>
    <property type="match status" value="1"/>
</dbReference>
<dbReference type="OrthoDB" id="7672577at2"/>
<dbReference type="AlphaFoldDB" id="A0A0T5PBK9"/>
<reference evidence="5 7" key="2">
    <citation type="submission" date="2018-08" db="EMBL/GenBank/DDBJ databases">
        <title>Genetic Globetrotter - A new plasmid hitch-hiking vast phylogenetic and geographic distances.</title>
        <authorList>
            <person name="Vollmers J."/>
            <person name="Petersen J."/>
        </authorList>
    </citation>
    <scope>NUCLEOTIDE SEQUENCE [LARGE SCALE GENOMIC DNA]</scope>
    <source>
        <strain evidence="5 7">DSM 26383</strain>
    </source>
</reference>
<dbReference type="Gene3D" id="3.40.190.170">
    <property type="entry name" value="Bacterial extracellular solute-binding protein, family 7"/>
    <property type="match status" value="1"/>
</dbReference>
<evidence type="ECO:0000313" key="7">
    <source>
        <dbReference type="Proteomes" id="UP000325785"/>
    </source>
</evidence>
<evidence type="ECO:0000313" key="6">
    <source>
        <dbReference type="Proteomes" id="UP000051401"/>
    </source>
</evidence>
<evidence type="ECO:0000313" key="5">
    <source>
        <dbReference type="EMBL" id="QEW25418.1"/>
    </source>
</evidence>
<dbReference type="CDD" id="cd13666">
    <property type="entry name" value="PBP2_TRAP_DctP_like_1"/>
    <property type="match status" value="1"/>
</dbReference>
<dbReference type="InterPro" id="IPR038404">
    <property type="entry name" value="TRAP_DctP_sf"/>
</dbReference>
<dbReference type="EMBL" id="CP031598">
    <property type="protein sequence ID" value="QEW25418.1"/>
    <property type="molecule type" value="Genomic_DNA"/>
</dbReference>
<dbReference type="GO" id="GO:0042597">
    <property type="term" value="C:periplasmic space"/>
    <property type="evidence" value="ECO:0007669"/>
    <property type="project" value="UniProtKB-SubCell"/>
</dbReference>
<sequence length="361" mass="40322">MQRREFLKNSAAVAGGAFTLGAPSIVSAATSLKFDSYVSDSAGPSWTDRWYLDELEKRTNGEVEVRRYWSGSLNKVGEHLAAARDGTSEMTLIAPGYYQAELPVTRGLDWYFRMNRADALQRVCRETYEKFDPLRAEWEERHRSKVLYWTTWNYAPLILREPIDSLEGLKGKRIRGYGVATDVIEALGGTAIPMAAPEVYPALERGILDGVYGFDFVTAVAYKLHEIAPNFYDIGDGPHGTSAVIMNKAVYDGLPDDIRQVSDQIVDEIYDHKFAEIYGEVLERYVDTAKAEGVQMNTISDAEKERARGLVQPAQVNKWIENVAPKAGVDGEEMQSIISDAIAKYDPEGVLRRPYEIATGS</sequence>
<organism evidence="4 6">
    <name type="scientific">Roseovarius indicus</name>
    <dbReference type="NCBI Taxonomy" id="540747"/>
    <lineage>
        <taxon>Bacteria</taxon>
        <taxon>Pseudomonadati</taxon>
        <taxon>Pseudomonadota</taxon>
        <taxon>Alphaproteobacteria</taxon>
        <taxon>Rhodobacterales</taxon>
        <taxon>Roseobacteraceae</taxon>
        <taxon>Roseovarius</taxon>
    </lineage>
</organism>
<protein>
    <submittedName>
        <fullName evidence="4">ABC transporter substrate-binding protein</fullName>
    </submittedName>
    <submittedName>
        <fullName evidence="5">Extracytoplasmic solute receptor protein YiaO</fullName>
    </submittedName>
</protein>
<evidence type="ECO:0000256" key="2">
    <source>
        <dbReference type="ARBA" id="ARBA00022729"/>
    </source>
</evidence>
<dbReference type="InterPro" id="IPR018389">
    <property type="entry name" value="DctP_fam"/>
</dbReference>
<dbReference type="STRING" id="540747.SAMN04488031_104342"/>
<dbReference type="PATRIC" id="fig|540747.5.peg.3633"/>
<dbReference type="PROSITE" id="PS51318">
    <property type="entry name" value="TAT"/>
    <property type="match status" value="1"/>
</dbReference>
<keyword evidence="3" id="KW-0574">Periplasm</keyword>
<dbReference type="PANTHER" id="PTHR33376:SF15">
    <property type="entry name" value="BLL6794 PROTEIN"/>
    <property type="match status" value="1"/>
</dbReference>
<dbReference type="RefSeq" id="WP_057814465.1">
    <property type="nucleotide sequence ID" value="NZ_CP031598.1"/>
</dbReference>
<accession>A0A0T5PBK9</accession>
<dbReference type="Proteomes" id="UP000051401">
    <property type="component" value="Unassembled WGS sequence"/>
</dbReference>
<reference evidence="4 6" key="1">
    <citation type="submission" date="2015-04" db="EMBL/GenBank/DDBJ databases">
        <title>The draft genome sequence of Roseovarius indicus B108T.</title>
        <authorList>
            <person name="Li G."/>
            <person name="Lai Q."/>
            <person name="Shao Z."/>
            <person name="Yan P."/>
        </authorList>
    </citation>
    <scope>NUCLEOTIDE SEQUENCE [LARGE SCALE GENOMIC DNA]</scope>
    <source>
        <strain evidence="4 6">B108</strain>
    </source>
</reference>
<evidence type="ECO:0000256" key="3">
    <source>
        <dbReference type="ARBA" id="ARBA00022764"/>
    </source>
</evidence>
<dbReference type="Pfam" id="PF03480">
    <property type="entry name" value="DctP"/>
    <property type="match status" value="1"/>
</dbReference>
<name>A0A0T5PBK9_9RHOB</name>
<comment type="subcellular location">
    <subcellularLocation>
        <location evidence="1">Periplasm</location>
    </subcellularLocation>
</comment>